<reference evidence="1 2" key="1">
    <citation type="submission" date="2019-03" db="EMBL/GenBank/DDBJ databases">
        <title>Genomic Encyclopedia of Type Strains, Phase IV (KMG-IV): sequencing the most valuable type-strain genomes for metagenomic binning, comparative biology and taxonomic classification.</title>
        <authorList>
            <person name="Goeker M."/>
        </authorList>
    </citation>
    <scope>NUCLEOTIDE SEQUENCE [LARGE SCALE GENOMIC DNA]</scope>
    <source>
        <strain evidence="1 2">DSM 1709</strain>
    </source>
</reference>
<evidence type="ECO:0000313" key="1">
    <source>
        <dbReference type="EMBL" id="TCO98072.1"/>
    </source>
</evidence>
<protein>
    <submittedName>
        <fullName evidence="1">Uncharacterized protein</fullName>
    </submittedName>
</protein>
<dbReference type="EMBL" id="SLXD01000018">
    <property type="protein sequence ID" value="TCO98072.1"/>
    <property type="molecule type" value="Genomic_DNA"/>
</dbReference>
<comment type="caution">
    <text evidence="1">The sequence shown here is derived from an EMBL/GenBank/DDBJ whole genome shotgun (WGS) entry which is preliminary data.</text>
</comment>
<name>A0A4R2MGE3_RUBGE</name>
<organism evidence="1 2">
    <name type="scientific">Rubrivivax gelatinosus</name>
    <name type="common">Rhodocyclus gelatinosus</name>
    <name type="synonym">Rhodopseudomonas gelatinosa</name>
    <dbReference type="NCBI Taxonomy" id="28068"/>
    <lineage>
        <taxon>Bacteria</taxon>
        <taxon>Pseudomonadati</taxon>
        <taxon>Pseudomonadota</taxon>
        <taxon>Betaproteobacteria</taxon>
        <taxon>Burkholderiales</taxon>
        <taxon>Sphaerotilaceae</taxon>
        <taxon>Rubrivivax</taxon>
    </lineage>
</organism>
<dbReference type="Proteomes" id="UP000295106">
    <property type="component" value="Unassembled WGS sequence"/>
</dbReference>
<proteinExistence type="predicted"/>
<dbReference type="GeneID" id="99684064"/>
<sequence>MPVEIRNTGGAAPLQFGERQLVEIYQRQLAGATATAEQQLRTRTGKTHGETLSNTNLREIQRNANAMAERAMWAEVGESVRASESGVGRVTLHDSVFSKTGNGEFTLTSRAENVRLARNGAASLVELLKAQSTPVEPGVMDAVDKLATQEKWVGRVQGAFRVGGKVLIVVGAAQDGWRIYTAQDKAKTTVEVAGGWAGAMAAGSTFAAWYTPADAAGPWAWVGHGVGTLVAGGVGYFAGSQAARSAYELTIEGRPLEIGR</sequence>
<gene>
    <name evidence="1" type="ORF">EV684_11846</name>
</gene>
<evidence type="ECO:0000313" key="2">
    <source>
        <dbReference type="Proteomes" id="UP000295106"/>
    </source>
</evidence>
<accession>A0A4R2MGE3</accession>
<dbReference type="AlphaFoldDB" id="A0A4R2MGE3"/>
<dbReference type="RefSeq" id="WP_132649492.1">
    <property type="nucleotide sequence ID" value="NZ_CP181386.1"/>
</dbReference>